<evidence type="ECO:0000313" key="1">
    <source>
        <dbReference type="EMBL" id="QJW94722.1"/>
    </source>
</evidence>
<proteinExistence type="predicted"/>
<protein>
    <submittedName>
        <fullName evidence="1">Uncharacterized protein</fullName>
    </submittedName>
</protein>
<dbReference type="KEGG" id="ftj:FTUN_2244"/>
<dbReference type="Proteomes" id="UP000503447">
    <property type="component" value="Chromosome"/>
</dbReference>
<dbReference type="EMBL" id="CP053452">
    <property type="protein sequence ID" value="QJW94722.1"/>
    <property type="molecule type" value="Genomic_DNA"/>
</dbReference>
<reference evidence="2" key="1">
    <citation type="submission" date="2020-05" db="EMBL/GenBank/DDBJ databases">
        <title>Frigoriglobus tundricola gen. nov., sp. nov., a psychrotolerant cellulolytic planctomycete of the family Gemmataceae with two divergent copies of 16S rRNA gene.</title>
        <authorList>
            <person name="Kulichevskaya I.S."/>
            <person name="Ivanova A.A."/>
            <person name="Naumoff D.G."/>
            <person name="Beletsky A.V."/>
            <person name="Rijpstra W.I.C."/>
            <person name="Sinninghe Damste J.S."/>
            <person name="Mardanov A.V."/>
            <person name="Ravin N.V."/>
            <person name="Dedysh S.N."/>
        </authorList>
    </citation>
    <scope>NUCLEOTIDE SEQUENCE [LARGE SCALE GENOMIC DNA]</scope>
    <source>
        <strain evidence="2">PL17</strain>
    </source>
</reference>
<dbReference type="AlphaFoldDB" id="A0A6M5YP16"/>
<gene>
    <name evidence="1" type="ORF">FTUN_2244</name>
</gene>
<name>A0A6M5YP16_9BACT</name>
<organism evidence="1 2">
    <name type="scientific">Frigoriglobus tundricola</name>
    <dbReference type="NCBI Taxonomy" id="2774151"/>
    <lineage>
        <taxon>Bacteria</taxon>
        <taxon>Pseudomonadati</taxon>
        <taxon>Planctomycetota</taxon>
        <taxon>Planctomycetia</taxon>
        <taxon>Gemmatales</taxon>
        <taxon>Gemmataceae</taxon>
        <taxon>Frigoriglobus</taxon>
    </lineage>
</organism>
<sequence>MFPDRLAACAAGELIRSATEAEGAAVPKAKSIPETVRRRAVAAVAAAWESGCPVAGWRPADQAAIADVCLRRYGSLGRRRVGASDRAGQVRDLARGLVEASGQDRGLVGPLIRDYEWLAERVLSAITDQAPEAEPAAAPDPGT</sequence>
<accession>A0A6M5YP16</accession>
<evidence type="ECO:0000313" key="2">
    <source>
        <dbReference type="Proteomes" id="UP000503447"/>
    </source>
</evidence>
<keyword evidence="2" id="KW-1185">Reference proteome</keyword>